<dbReference type="SUPFAM" id="SSF52266">
    <property type="entry name" value="SGNH hydrolase"/>
    <property type="match status" value="1"/>
</dbReference>
<sequence>MPQRFMSPFFFDSFQVHAICPPWEGRFPVGSPFILVDRKEGLQRRRKARFWHLLAPSEGKAASCLDRLLLLRQWPDGQCSPRRIVTRPPRKSKEKLMKSEFERSSLRRLAALLLTALSIASCGGGSSGSTPVAATVAAAPTEAKPDTPAISAETRDAAAKVSAGGGQNEKAVGAALASLQAFRADRIQQVVVFGDSLSDVGTYKVGSIAQVGGGKFTTNPGPVWPETVGLLLGTTVKPFRQGFGGASQVSVPLATGFAMGGARVSQQPGYGCDPDPSGNCTAALAIPVAQQIADFLTYFGSFQRQQMVFVFAGSNDFFYELDRYARGLQTGQQTHDAIVQAADTLAAQLHRIVVNGGSRIAVLTVPDITDTIAGRKLDSQTAAAVSGWVAEFNAAATAGLDSAIKIIDTHAEFKRVVANPGAFGVSVLDRPACDFQAIAELTGQLVQNIATPSLFCSALTLVGLNAPSPISSPTAIIHRHSGI</sequence>
<dbReference type="Pfam" id="PF00657">
    <property type="entry name" value="Lipase_GDSL"/>
    <property type="match status" value="1"/>
</dbReference>
<dbReference type="InterPro" id="IPR001087">
    <property type="entry name" value="GDSL"/>
</dbReference>
<dbReference type="CDD" id="cd01847">
    <property type="entry name" value="Triacylglycerol_lipase_like"/>
    <property type="match status" value="1"/>
</dbReference>
<dbReference type="InterPro" id="IPR036514">
    <property type="entry name" value="SGNH_hydro_sf"/>
</dbReference>
<dbReference type="Proteomes" id="UP001363010">
    <property type="component" value="Unassembled WGS sequence"/>
</dbReference>
<evidence type="ECO:0000313" key="2">
    <source>
        <dbReference type="Proteomes" id="UP001363010"/>
    </source>
</evidence>
<protein>
    <submittedName>
        <fullName evidence="1">SGNH/GDSL hydrolase family protein</fullName>
    </submittedName>
</protein>
<evidence type="ECO:0000313" key="1">
    <source>
        <dbReference type="EMBL" id="MEJ8824847.1"/>
    </source>
</evidence>
<dbReference type="Gene3D" id="3.40.50.1110">
    <property type="entry name" value="SGNH hydrolase"/>
    <property type="match status" value="1"/>
</dbReference>
<reference evidence="1 2" key="1">
    <citation type="submission" date="2024-03" db="EMBL/GenBank/DDBJ databases">
        <title>Novel species of the genus Variovorax.</title>
        <authorList>
            <person name="Liu Q."/>
            <person name="Xin Y.-H."/>
        </authorList>
    </citation>
    <scope>NUCLEOTIDE SEQUENCE [LARGE SCALE GENOMIC DNA]</scope>
    <source>
        <strain evidence="1 2">KACC 18501</strain>
    </source>
</reference>
<dbReference type="EMBL" id="JBBKZV010000017">
    <property type="protein sequence ID" value="MEJ8824847.1"/>
    <property type="molecule type" value="Genomic_DNA"/>
</dbReference>
<comment type="caution">
    <text evidence="1">The sequence shown here is derived from an EMBL/GenBank/DDBJ whole genome shotgun (WGS) entry which is preliminary data.</text>
</comment>
<organism evidence="1 2">
    <name type="scientific">Variovorax humicola</name>
    <dbReference type="NCBI Taxonomy" id="1769758"/>
    <lineage>
        <taxon>Bacteria</taxon>
        <taxon>Pseudomonadati</taxon>
        <taxon>Pseudomonadota</taxon>
        <taxon>Betaproteobacteria</taxon>
        <taxon>Burkholderiales</taxon>
        <taxon>Comamonadaceae</taxon>
        <taxon>Variovorax</taxon>
    </lineage>
</organism>
<keyword evidence="1" id="KW-0378">Hydrolase</keyword>
<dbReference type="RefSeq" id="WP_340365872.1">
    <property type="nucleotide sequence ID" value="NZ_JBBKZV010000017.1"/>
</dbReference>
<gene>
    <name evidence="1" type="ORF">WKW80_22915</name>
</gene>
<name>A0ABU8W462_9BURK</name>
<dbReference type="GO" id="GO:0016787">
    <property type="term" value="F:hydrolase activity"/>
    <property type="evidence" value="ECO:0007669"/>
    <property type="project" value="UniProtKB-KW"/>
</dbReference>
<accession>A0ABU8W462</accession>
<proteinExistence type="predicted"/>
<keyword evidence="2" id="KW-1185">Reference proteome</keyword>